<feature type="domain" description="RCK N-terminal" evidence="7">
    <location>
        <begin position="1"/>
        <end position="117"/>
    </location>
</feature>
<evidence type="ECO:0000256" key="4">
    <source>
        <dbReference type="ARBA" id="ARBA00022958"/>
    </source>
</evidence>
<dbReference type="InterPro" id="IPR050721">
    <property type="entry name" value="Trk_Ktr_HKT_K-transport"/>
</dbReference>
<dbReference type="Pfam" id="PF02254">
    <property type="entry name" value="TrkA_N"/>
    <property type="match status" value="1"/>
</dbReference>
<dbReference type="PRINTS" id="PR00335">
    <property type="entry name" value="KUPTAKETRKA"/>
</dbReference>
<protein>
    <recommendedName>
        <fullName evidence="1">Trk system potassium uptake protein TrkA</fullName>
    </recommendedName>
</protein>
<evidence type="ECO:0000256" key="5">
    <source>
        <dbReference type="ARBA" id="ARBA00023027"/>
    </source>
</evidence>
<dbReference type="InterPro" id="IPR036721">
    <property type="entry name" value="RCK_C_sf"/>
</dbReference>
<organism evidence="9 10">
    <name type="scientific">Dehalogenimonas formicexedens</name>
    <dbReference type="NCBI Taxonomy" id="1839801"/>
    <lineage>
        <taxon>Bacteria</taxon>
        <taxon>Bacillati</taxon>
        <taxon>Chloroflexota</taxon>
        <taxon>Dehalococcoidia</taxon>
        <taxon>Dehalococcoidales</taxon>
        <taxon>Dehalococcoidaceae</taxon>
        <taxon>Dehalogenimonas</taxon>
    </lineage>
</organism>
<evidence type="ECO:0000256" key="2">
    <source>
        <dbReference type="ARBA" id="ARBA00022448"/>
    </source>
</evidence>
<dbReference type="OrthoDB" id="9775180at2"/>
<evidence type="ECO:0000256" key="3">
    <source>
        <dbReference type="ARBA" id="ARBA00022538"/>
    </source>
</evidence>
<accession>A0A1P8F4M2</accession>
<dbReference type="InterPro" id="IPR003148">
    <property type="entry name" value="RCK_N"/>
</dbReference>
<dbReference type="SUPFAM" id="SSF116726">
    <property type="entry name" value="TrkA C-terminal domain-like"/>
    <property type="match status" value="1"/>
</dbReference>
<dbReference type="KEGG" id="dfo:Dform_00072"/>
<dbReference type="PANTHER" id="PTHR43833">
    <property type="entry name" value="POTASSIUM CHANNEL PROTEIN 2-RELATED-RELATED"/>
    <property type="match status" value="1"/>
</dbReference>
<proteinExistence type="predicted"/>
<dbReference type="PANTHER" id="PTHR43833:SF5">
    <property type="entry name" value="TRK SYSTEM POTASSIUM UPTAKE PROTEIN TRKA"/>
    <property type="match status" value="1"/>
</dbReference>
<dbReference type="EMBL" id="CP018258">
    <property type="protein sequence ID" value="APV43437.1"/>
    <property type="molecule type" value="Genomic_DNA"/>
</dbReference>
<dbReference type="Proteomes" id="UP000185934">
    <property type="component" value="Chromosome"/>
</dbReference>
<dbReference type="GO" id="GO:0005886">
    <property type="term" value="C:plasma membrane"/>
    <property type="evidence" value="ECO:0007669"/>
    <property type="project" value="InterPro"/>
</dbReference>
<dbReference type="STRING" id="1839801.Dform_00072"/>
<keyword evidence="2" id="KW-0813">Transport</keyword>
<name>A0A1P8F4M2_9CHLR</name>
<dbReference type="InterPro" id="IPR006036">
    <property type="entry name" value="K_uptake_TrkA"/>
</dbReference>
<dbReference type="Pfam" id="PF02080">
    <property type="entry name" value="TrkA_C"/>
    <property type="match status" value="1"/>
</dbReference>
<evidence type="ECO:0000256" key="1">
    <source>
        <dbReference type="ARBA" id="ARBA00017378"/>
    </source>
</evidence>
<feature type="domain" description="RCK C-terminal" evidence="8">
    <location>
        <begin position="139"/>
        <end position="221"/>
    </location>
</feature>
<dbReference type="AlphaFoldDB" id="A0A1P8F4M2"/>
<evidence type="ECO:0000313" key="9">
    <source>
        <dbReference type="EMBL" id="APV43437.1"/>
    </source>
</evidence>
<evidence type="ECO:0000259" key="8">
    <source>
        <dbReference type="PROSITE" id="PS51202"/>
    </source>
</evidence>
<keyword evidence="3" id="KW-0633">Potassium transport</keyword>
<evidence type="ECO:0000256" key="6">
    <source>
        <dbReference type="ARBA" id="ARBA00023065"/>
    </source>
</evidence>
<dbReference type="GO" id="GO:0015079">
    <property type="term" value="F:potassium ion transmembrane transporter activity"/>
    <property type="evidence" value="ECO:0007669"/>
    <property type="project" value="InterPro"/>
</dbReference>
<reference evidence="10" key="1">
    <citation type="submission" date="2016-11" db="EMBL/GenBank/DDBJ databases">
        <title>Dehalogenimonas formicexedens sp. nov., a chlorinated alkane respiring bacterium isolated from contaminated groundwater.</title>
        <authorList>
            <person name="Key T.A."/>
            <person name="Bowman K.S."/>
            <person name="Lee I."/>
            <person name="Chun J."/>
            <person name="Albuquerque L."/>
            <person name="da Costa M.S."/>
            <person name="Rainey F.A."/>
            <person name="Moe W.M."/>
        </authorList>
    </citation>
    <scope>NUCLEOTIDE SEQUENCE [LARGE SCALE GENOMIC DNA]</scope>
    <source>
        <strain evidence="10">NSZ-14</strain>
    </source>
</reference>
<evidence type="ECO:0000259" key="7">
    <source>
        <dbReference type="PROSITE" id="PS51201"/>
    </source>
</evidence>
<keyword evidence="6" id="KW-0406">Ion transport</keyword>
<dbReference type="Gene3D" id="3.30.70.1450">
    <property type="entry name" value="Regulator of K+ conductance, C-terminal domain"/>
    <property type="match status" value="1"/>
</dbReference>
<dbReference type="PROSITE" id="PS51201">
    <property type="entry name" value="RCK_N"/>
    <property type="match status" value="1"/>
</dbReference>
<keyword evidence="4" id="KW-0630">Potassium</keyword>
<dbReference type="PROSITE" id="PS51202">
    <property type="entry name" value="RCK_C"/>
    <property type="match status" value="1"/>
</dbReference>
<keyword evidence="5" id="KW-0520">NAD</keyword>
<keyword evidence="10" id="KW-1185">Reference proteome</keyword>
<dbReference type="InterPro" id="IPR036291">
    <property type="entry name" value="NAD(P)-bd_dom_sf"/>
</dbReference>
<dbReference type="SUPFAM" id="SSF51735">
    <property type="entry name" value="NAD(P)-binding Rossmann-fold domains"/>
    <property type="match status" value="1"/>
</dbReference>
<evidence type="ECO:0000313" key="10">
    <source>
        <dbReference type="Proteomes" id="UP000185934"/>
    </source>
</evidence>
<dbReference type="RefSeq" id="WP_076003252.1">
    <property type="nucleotide sequence ID" value="NZ_CP018258.1"/>
</dbReference>
<dbReference type="InterPro" id="IPR006037">
    <property type="entry name" value="RCK_C"/>
</dbReference>
<gene>
    <name evidence="9" type="ORF">Dform_00072</name>
</gene>
<dbReference type="Gene3D" id="3.40.50.720">
    <property type="entry name" value="NAD(P)-binding Rossmann-like Domain"/>
    <property type="match status" value="1"/>
</dbReference>
<sequence length="222" mass="24203">MYIIVVGGGRLGYSLTKALLSEGHETLLIDKNAEVCEKINKELGSICLRGDACETAIQAEAGTGRADLLIATTGEDEDNLVACQVAKYRFNVPRTIARVRVPRNEQIFKQLGVDVTVNSTNIILERIEHEVPSHPLTHLFCLTGDNREMEILEIRAASGSAAIDKSLNDLQLPNKAVLGLVIRNGEKPFVPRGDTVFKPGDQVIAVAPTDAEEELRKLFSGK</sequence>